<organism evidence="1 2">
    <name type="scientific">Ambispora leptoticha</name>
    <dbReference type="NCBI Taxonomy" id="144679"/>
    <lineage>
        <taxon>Eukaryota</taxon>
        <taxon>Fungi</taxon>
        <taxon>Fungi incertae sedis</taxon>
        <taxon>Mucoromycota</taxon>
        <taxon>Glomeromycotina</taxon>
        <taxon>Glomeromycetes</taxon>
        <taxon>Archaeosporales</taxon>
        <taxon>Ambisporaceae</taxon>
        <taxon>Ambispora</taxon>
    </lineage>
</organism>
<proteinExistence type="predicted"/>
<dbReference type="OrthoDB" id="2959849at2759"/>
<gene>
    <name evidence="1" type="ORF">ALEPTO_LOCUS12817</name>
</gene>
<comment type="caution">
    <text evidence="1">The sequence shown here is derived from an EMBL/GenBank/DDBJ whole genome shotgun (WGS) entry which is preliminary data.</text>
</comment>
<dbReference type="EMBL" id="CAJVPS010033255">
    <property type="protein sequence ID" value="CAG8736878.1"/>
    <property type="molecule type" value="Genomic_DNA"/>
</dbReference>
<sequence>MQEKKNNQYAQKREAADAKISCISMENFFSILETMKHQNIENFKQTISIHEYAPIDPKEIASHIVDNILKTLKFKF</sequence>
<name>A0A9N9NIW4_9GLOM</name>
<dbReference type="Proteomes" id="UP000789508">
    <property type="component" value="Unassembled WGS sequence"/>
</dbReference>
<evidence type="ECO:0000313" key="1">
    <source>
        <dbReference type="EMBL" id="CAG8736878.1"/>
    </source>
</evidence>
<reference evidence="1" key="1">
    <citation type="submission" date="2021-06" db="EMBL/GenBank/DDBJ databases">
        <authorList>
            <person name="Kallberg Y."/>
            <person name="Tangrot J."/>
            <person name="Rosling A."/>
        </authorList>
    </citation>
    <scope>NUCLEOTIDE SEQUENCE</scope>
    <source>
        <strain evidence="1">FL130A</strain>
    </source>
</reference>
<feature type="non-terminal residue" evidence="1">
    <location>
        <position position="1"/>
    </location>
</feature>
<accession>A0A9N9NIW4</accession>
<feature type="non-terminal residue" evidence="1">
    <location>
        <position position="76"/>
    </location>
</feature>
<keyword evidence="2" id="KW-1185">Reference proteome</keyword>
<evidence type="ECO:0000313" key="2">
    <source>
        <dbReference type="Proteomes" id="UP000789508"/>
    </source>
</evidence>
<protein>
    <submittedName>
        <fullName evidence="1">7794_t:CDS:1</fullName>
    </submittedName>
</protein>
<dbReference type="AlphaFoldDB" id="A0A9N9NIW4"/>